<evidence type="ECO:0000313" key="3">
    <source>
        <dbReference type="Proteomes" id="UP000565711"/>
    </source>
</evidence>
<sequence>MDSSGYDQLRAHTDALQVQVDSMLESYEHQLRDIADARDDLAVRTAEGWSADNLIHVTSTSAGVPVQVWVDPAAFKRSTPEKLAASFAEAAQVAARMAQAQVSEAMAPILAAGQQFDIRSPFGDDLDLRRIGDSILPPPPPEPVHEPEPAPSCAPRHLVEDEEDNGPHWKGW</sequence>
<keyword evidence="2" id="KW-0238">DNA-binding</keyword>
<dbReference type="Gene3D" id="3.30.1310.10">
    <property type="entry name" value="Nucleoid-associated protein YbaB-like domain"/>
    <property type="match status" value="1"/>
</dbReference>
<dbReference type="AlphaFoldDB" id="A0A846XXG9"/>
<dbReference type="SUPFAM" id="SSF82607">
    <property type="entry name" value="YbaB-like"/>
    <property type="match status" value="1"/>
</dbReference>
<dbReference type="Proteomes" id="UP000565711">
    <property type="component" value="Unassembled WGS sequence"/>
</dbReference>
<accession>A0A846XXG9</accession>
<proteinExistence type="predicted"/>
<dbReference type="InterPro" id="IPR036894">
    <property type="entry name" value="YbaB-like_sf"/>
</dbReference>
<gene>
    <name evidence="2" type="ORF">HGA08_09840</name>
</gene>
<evidence type="ECO:0000313" key="2">
    <source>
        <dbReference type="EMBL" id="NKY50510.1"/>
    </source>
</evidence>
<comment type="caution">
    <text evidence="2">The sequence shown here is derived from an EMBL/GenBank/DDBJ whole genome shotgun (WGS) entry which is preliminary data.</text>
</comment>
<protein>
    <submittedName>
        <fullName evidence="2">YbaB/EbfC family DNA-binding protein</fullName>
    </submittedName>
</protein>
<feature type="region of interest" description="Disordered" evidence="1">
    <location>
        <begin position="129"/>
        <end position="172"/>
    </location>
</feature>
<evidence type="ECO:0000256" key="1">
    <source>
        <dbReference type="SAM" id="MobiDB-lite"/>
    </source>
</evidence>
<dbReference type="Pfam" id="PF02575">
    <property type="entry name" value="YbaB_DNA_bd"/>
    <property type="match status" value="1"/>
</dbReference>
<reference evidence="2 3" key="1">
    <citation type="submission" date="2020-04" db="EMBL/GenBank/DDBJ databases">
        <title>MicrobeNet Type strains.</title>
        <authorList>
            <person name="Nicholson A.C."/>
        </authorList>
    </citation>
    <scope>NUCLEOTIDE SEQUENCE [LARGE SCALE GENOMIC DNA]</scope>
    <source>
        <strain evidence="2 3">JCM 12354</strain>
    </source>
</reference>
<organism evidence="2 3">
    <name type="scientific">Nocardia vermiculata</name>
    <dbReference type="NCBI Taxonomy" id="257274"/>
    <lineage>
        <taxon>Bacteria</taxon>
        <taxon>Bacillati</taxon>
        <taxon>Actinomycetota</taxon>
        <taxon>Actinomycetes</taxon>
        <taxon>Mycobacteriales</taxon>
        <taxon>Nocardiaceae</taxon>
        <taxon>Nocardia</taxon>
    </lineage>
</organism>
<keyword evidence="3" id="KW-1185">Reference proteome</keyword>
<dbReference type="EMBL" id="JAAXOP010000004">
    <property type="protein sequence ID" value="NKY50510.1"/>
    <property type="molecule type" value="Genomic_DNA"/>
</dbReference>
<dbReference type="InterPro" id="IPR004401">
    <property type="entry name" value="YbaB/EbfC"/>
</dbReference>
<name>A0A846XXG9_9NOCA</name>
<dbReference type="GO" id="GO:0003677">
    <property type="term" value="F:DNA binding"/>
    <property type="evidence" value="ECO:0007669"/>
    <property type="project" value="UniProtKB-KW"/>
</dbReference>
<dbReference type="RefSeq" id="WP_168436101.1">
    <property type="nucleotide sequence ID" value="NZ_JAAXOP010000004.1"/>
</dbReference>